<dbReference type="Proteomes" id="UP001221142">
    <property type="component" value="Unassembled WGS sequence"/>
</dbReference>
<evidence type="ECO:0000256" key="1">
    <source>
        <dbReference type="SAM" id="MobiDB-lite"/>
    </source>
</evidence>
<feature type="region of interest" description="Disordered" evidence="1">
    <location>
        <begin position="299"/>
        <end position="321"/>
    </location>
</feature>
<keyword evidence="3" id="KW-1185">Reference proteome</keyword>
<dbReference type="AlphaFoldDB" id="A0AAD7B4Z7"/>
<sequence>MLSSLNEDVVELIFTFCDVSTVNKTLHAIASSGPVWLSLARNLSGRGLLDLPDDLADASALKDEVRRAVIGPRTWHPTSTDPITVLRETTIPLGASHTDAVDLLPDGRYVVRYVRFYVEDHHRGVGVELWDVHSASCVWRWEKPDYTVARAIFDFSSDQATVVYLACGSQSLPRFISVLEITLNLSTRFPLREAFYLEIGWDVLTQSSHQIAGDFLAFQLCTAGAPMRVPLILIHWRTEEFILFDCLRGPFRTHPTTPVFALVHGYLFLAKPPAGDGNCIEIDSIPSLASFWRPLSSLHPDSTPTEPRPRPQILRAPGDEGTCDDDSRYITVSAVECPVHHGTYDLTVEIQNISPRFSCHLTRYHFRPNTEPVLRSTFHHSMLYTHPSGAGYAISWESMKSRPVIQFRKLRIGRIFVRRMAVRLHI</sequence>
<gene>
    <name evidence="2" type="ORF">FB45DRAFT_1038201</name>
</gene>
<proteinExistence type="predicted"/>
<protein>
    <recommendedName>
        <fullName evidence="4">F-box domain-containing protein</fullName>
    </recommendedName>
</protein>
<reference evidence="2" key="1">
    <citation type="submission" date="2023-03" db="EMBL/GenBank/DDBJ databases">
        <title>Massive genome expansion in bonnet fungi (Mycena s.s.) driven by repeated elements and novel gene families across ecological guilds.</title>
        <authorList>
            <consortium name="Lawrence Berkeley National Laboratory"/>
            <person name="Harder C.B."/>
            <person name="Miyauchi S."/>
            <person name="Viragh M."/>
            <person name="Kuo A."/>
            <person name="Thoen E."/>
            <person name="Andreopoulos B."/>
            <person name="Lu D."/>
            <person name="Skrede I."/>
            <person name="Drula E."/>
            <person name="Henrissat B."/>
            <person name="Morin E."/>
            <person name="Kohler A."/>
            <person name="Barry K."/>
            <person name="LaButti K."/>
            <person name="Morin E."/>
            <person name="Salamov A."/>
            <person name="Lipzen A."/>
            <person name="Mereny Z."/>
            <person name="Hegedus B."/>
            <person name="Baldrian P."/>
            <person name="Stursova M."/>
            <person name="Weitz H."/>
            <person name="Taylor A."/>
            <person name="Grigoriev I.V."/>
            <person name="Nagy L.G."/>
            <person name="Martin F."/>
            <person name="Kauserud H."/>
        </authorList>
    </citation>
    <scope>NUCLEOTIDE SEQUENCE</scope>
    <source>
        <strain evidence="2">9284</strain>
    </source>
</reference>
<evidence type="ECO:0008006" key="4">
    <source>
        <dbReference type="Google" id="ProtNLM"/>
    </source>
</evidence>
<evidence type="ECO:0000313" key="3">
    <source>
        <dbReference type="Proteomes" id="UP001221142"/>
    </source>
</evidence>
<organism evidence="2 3">
    <name type="scientific">Roridomyces roridus</name>
    <dbReference type="NCBI Taxonomy" id="1738132"/>
    <lineage>
        <taxon>Eukaryota</taxon>
        <taxon>Fungi</taxon>
        <taxon>Dikarya</taxon>
        <taxon>Basidiomycota</taxon>
        <taxon>Agaricomycotina</taxon>
        <taxon>Agaricomycetes</taxon>
        <taxon>Agaricomycetidae</taxon>
        <taxon>Agaricales</taxon>
        <taxon>Marasmiineae</taxon>
        <taxon>Mycenaceae</taxon>
        <taxon>Roridomyces</taxon>
    </lineage>
</organism>
<comment type="caution">
    <text evidence="2">The sequence shown here is derived from an EMBL/GenBank/DDBJ whole genome shotgun (WGS) entry which is preliminary data.</text>
</comment>
<accession>A0AAD7B4Z7</accession>
<dbReference type="EMBL" id="JARKIF010000036">
    <property type="protein sequence ID" value="KAJ7610153.1"/>
    <property type="molecule type" value="Genomic_DNA"/>
</dbReference>
<evidence type="ECO:0000313" key="2">
    <source>
        <dbReference type="EMBL" id="KAJ7610153.1"/>
    </source>
</evidence>
<name>A0AAD7B4Z7_9AGAR</name>